<gene>
    <name evidence="2" type="ORF">J5Y10_07930</name>
</gene>
<keyword evidence="1" id="KW-0812">Transmembrane</keyword>
<keyword evidence="1" id="KW-0472">Membrane</keyword>
<proteinExistence type="predicted"/>
<comment type="caution">
    <text evidence="2">The sequence shown here is derived from an EMBL/GenBank/DDBJ whole genome shotgun (WGS) entry which is preliminary data.</text>
</comment>
<feature type="transmembrane region" description="Helical" evidence="1">
    <location>
        <begin position="64"/>
        <end position="83"/>
    </location>
</feature>
<dbReference type="AlphaFoldDB" id="A0A940MXA6"/>
<dbReference type="EMBL" id="JAGIZA010000004">
    <property type="protein sequence ID" value="MBP0492705.1"/>
    <property type="molecule type" value="Genomic_DNA"/>
</dbReference>
<keyword evidence="3" id="KW-1185">Reference proteome</keyword>
<dbReference type="Proteomes" id="UP000677537">
    <property type="component" value="Unassembled WGS sequence"/>
</dbReference>
<feature type="transmembrane region" description="Helical" evidence="1">
    <location>
        <begin position="32"/>
        <end position="52"/>
    </location>
</feature>
<evidence type="ECO:0000256" key="1">
    <source>
        <dbReference type="SAM" id="Phobius"/>
    </source>
</evidence>
<accession>A0A940MXA6</accession>
<dbReference type="RefSeq" id="WP_209372466.1">
    <property type="nucleotide sequence ID" value="NZ_JAGIZA010000004.1"/>
</dbReference>
<organism evidence="2 3">
    <name type="scientific">Roseomonas indoligenes</name>
    <dbReference type="NCBI Taxonomy" id="2820811"/>
    <lineage>
        <taxon>Bacteria</taxon>
        <taxon>Pseudomonadati</taxon>
        <taxon>Pseudomonadota</taxon>
        <taxon>Alphaproteobacteria</taxon>
        <taxon>Acetobacterales</taxon>
        <taxon>Roseomonadaceae</taxon>
        <taxon>Roseomonas</taxon>
    </lineage>
</organism>
<sequence>MAAVTGIWLAAALALLPPFALAAMLAMRGEVAGRLVAAQLASSLAVPVLFAMSYAFDQPSMADLPLTLVLLTLPGTLLMAIFLERWL</sequence>
<evidence type="ECO:0000313" key="2">
    <source>
        <dbReference type="EMBL" id="MBP0492705.1"/>
    </source>
</evidence>
<evidence type="ECO:0000313" key="3">
    <source>
        <dbReference type="Proteomes" id="UP000677537"/>
    </source>
</evidence>
<protein>
    <submittedName>
        <fullName evidence="2">Uncharacterized protein</fullName>
    </submittedName>
</protein>
<name>A0A940MXA6_9PROT</name>
<keyword evidence="1" id="KW-1133">Transmembrane helix</keyword>
<reference evidence="2" key="1">
    <citation type="submission" date="2021-03" db="EMBL/GenBank/DDBJ databases">
        <authorList>
            <person name="So Y."/>
        </authorList>
    </citation>
    <scope>NUCLEOTIDE SEQUENCE</scope>
    <source>
        <strain evidence="2">SG15</strain>
    </source>
</reference>